<keyword evidence="5" id="KW-1185">Reference proteome</keyword>
<reference evidence="4 5" key="1">
    <citation type="submission" date="2020-08" db="EMBL/GenBank/DDBJ databases">
        <title>Genomic Encyclopedia of Type Strains, Phase IV (KMG-IV): sequencing the most valuable type-strain genomes for metagenomic binning, comparative biology and taxonomic classification.</title>
        <authorList>
            <person name="Goeker M."/>
        </authorList>
    </citation>
    <scope>NUCLEOTIDE SEQUENCE [LARGE SCALE GENOMIC DNA]</scope>
    <source>
        <strain evidence="4 5">DSM 45615</strain>
    </source>
</reference>
<dbReference type="EMBL" id="JACHGN010000020">
    <property type="protein sequence ID" value="MBB5137858.1"/>
    <property type="molecule type" value="Genomic_DNA"/>
</dbReference>
<dbReference type="InterPro" id="IPR036663">
    <property type="entry name" value="Fumarylacetoacetase_C_sf"/>
</dbReference>
<dbReference type="RefSeq" id="WP_185054745.1">
    <property type="nucleotide sequence ID" value="NZ_BAABIX010000002.1"/>
</dbReference>
<dbReference type="GO" id="GO:0046872">
    <property type="term" value="F:metal ion binding"/>
    <property type="evidence" value="ECO:0007669"/>
    <property type="project" value="UniProtKB-KW"/>
</dbReference>
<sequence>MRIANDAGRLVLVRDGGGLDVEKASLGLFGPDPQDVYDRWAEFRAWAATAEGEVRPLAPETLQAPAPRPRQVFAIGLNYRAHAEESAIEEPGFPTTFTKFPASLTGAYAPIELPSDTVDWEVELVVVIGKRAHRVKEADAWEHVAGLTVGQDLSERTVQLRPPVPQFSLGKSFPGFSPTGPELVTPDELPDPGDLEISCSIDGEVMQHARTSHMIFPIPVLIEKISAICPLLPGDLIFTGTPSGVGAVREPKRFLRPGEVLESRIAGIGTMRNRMTAGPAR</sequence>
<dbReference type="GO" id="GO:0016853">
    <property type="term" value="F:isomerase activity"/>
    <property type="evidence" value="ECO:0007669"/>
    <property type="project" value="UniProtKB-ARBA"/>
</dbReference>
<dbReference type="GO" id="GO:0019752">
    <property type="term" value="P:carboxylic acid metabolic process"/>
    <property type="evidence" value="ECO:0007669"/>
    <property type="project" value="UniProtKB-ARBA"/>
</dbReference>
<dbReference type="Pfam" id="PF01557">
    <property type="entry name" value="FAA_hydrolase"/>
    <property type="match status" value="1"/>
</dbReference>
<proteinExistence type="inferred from homology"/>
<accession>A0A840PE16</accession>
<dbReference type="SUPFAM" id="SSF56529">
    <property type="entry name" value="FAH"/>
    <property type="match status" value="1"/>
</dbReference>
<dbReference type="AlphaFoldDB" id="A0A840PE16"/>
<gene>
    <name evidence="4" type="ORF">HNP84_007611</name>
</gene>
<dbReference type="InterPro" id="IPR011234">
    <property type="entry name" value="Fumarylacetoacetase-like_C"/>
</dbReference>
<evidence type="ECO:0000313" key="4">
    <source>
        <dbReference type="EMBL" id="MBB5137858.1"/>
    </source>
</evidence>
<dbReference type="PANTHER" id="PTHR42796:SF4">
    <property type="entry name" value="FUMARYLACETOACETATE HYDROLASE DOMAIN-CONTAINING PROTEIN 2A"/>
    <property type="match status" value="1"/>
</dbReference>
<comment type="similarity">
    <text evidence="1">Belongs to the FAH family.</text>
</comment>
<dbReference type="Gene3D" id="3.90.850.10">
    <property type="entry name" value="Fumarylacetoacetase-like, C-terminal domain"/>
    <property type="match status" value="1"/>
</dbReference>
<evidence type="ECO:0000313" key="5">
    <source>
        <dbReference type="Proteomes" id="UP000578449"/>
    </source>
</evidence>
<dbReference type="PANTHER" id="PTHR42796">
    <property type="entry name" value="FUMARYLACETOACETATE HYDROLASE DOMAIN-CONTAINING PROTEIN 2A-RELATED"/>
    <property type="match status" value="1"/>
</dbReference>
<evidence type="ECO:0000256" key="2">
    <source>
        <dbReference type="ARBA" id="ARBA00022723"/>
    </source>
</evidence>
<name>A0A840PE16_9ACTN</name>
<feature type="domain" description="Fumarylacetoacetase-like C-terminal" evidence="3">
    <location>
        <begin position="72"/>
        <end position="275"/>
    </location>
</feature>
<comment type="caution">
    <text evidence="4">The sequence shown here is derived from an EMBL/GenBank/DDBJ whole genome shotgun (WGS) entry which is preliminary data.</text>
</comment>
<organism evidence="4 5">
    <name type="scientific">Thermocatellispora tengchongensis</name>
    <dbReference type="NCBI Taxonomy" id="1073253"/>
    <lineage>
        <taxon>Bacteria</taxon>
        <taxon>Bacillati</taxon>
        <taxon>Actinomycetota</taxon>
        <taxon>Actinomycetes</taxon>
        <taxon>Streptosporangiales</taxon>
        <taxon>Streptosporangiaceae</taxon>
        <taxon>Thermocatellispora</taxon>
    </lineage>
</organism>
<dbReference type="InterPro" id="IPR051121">
    <property type="entry name" value="FAH"/>
</dbReference>
<keyword evidence="2" id="KW-0479">Metal-binding</keyword>
<protein>
    <submittedName>
        <fullName evidence="4">2-keto-4-pentenoate hydratase/2-oxohepta-3-ene-1,7-dioic acid hydratase in catechol pathway</fullName>
    </submittedName>
</protein>
<dbReference type="Proteomes" id="UP000578449">
    <property type="component" value="Unassembled WGS sequence"/>
</dbReference>
<evidence type="ECO:0000259" key="3">
    <source>
        <dbReference type="Pfam" id="PF01557"/>
    </source>
</evidence>
<evidence type="ECO:0000256" key="1">
    <source>
        <dbReference type="ARBA" id="ARBA00010211"/>
    </source>
</evidence>
<dbReference type="FunFam" id="3.90.850.10:FF:000002">
    <property type="entry name" value="2-hydroxyhepta-2,4-diene-1,7-dioate isomerase"/>
    <property type="match status" value="1"/>
</dbReference>